<feature type="compositionally biased region" description="Low complexity" evidence="2">
    <location>
        <begin position="291"/>
        <end position="305"/>
    </location>
</feature>
<dbReference type="Proteomes" id="UP000024837">
    <property type="component" value="Unassembled WGS sequence"/>
</dbReference>
<feature type="compositionally biased region" description="Pro residues" evidence="2">
    <location>
        <begin position="139"/>
        <end position="149"/>
    </location>
</feature>
<feature type="compositionally biased region" description="Low complexity" evidence="2">
    <location>
        <begin position="235"/>
        <end position="253"/>
    </location>
</feature>
<keyword evidence="4" id="KW-1185">Reference proteome</keyword>
<feature type="compositionally biased region" description="Polar residues" evidence="2">
    <location>
        <begin position="445"/>
        <end position="466"/>
    </location>
</feature>
<feature type="region of interest" description="Disordered" evidence="2">
    <location>
        <begin position="1145"/>
        <end position="1172"/>
    </location>
</feature>
<feature type="region of interest" description="Disordered" evidence="2">
    <location>
        <begin position="1229"/>
        <end position="1315"/>
    </location>
</feature>
<evidence type="ECO:0000256" key="2">
    <source>
        <dbReference type="SAM" id="MobiDB-lite"/>
    </source>
</evidence>
<feature type="coiled-coil region" evidence="1">
    <location>
        <begin position="1429"/>
        <end position="1492"/>
    </location>
</feature>
<feature type="compositionally biased region" description="Polar residues" evidence="2">
    <location>
        <begin position="514"/>
        <end position="553"/>
    </location>
</feature>
<evidence type="ECO:0000313" key="4">
    <source>
        <dbReference type="Proteomes" id="UP000024837"/>
    </source>
</evidence>
<evidence type="ECO:0000256" key="1">
    <source>
        <dbReference type="SAM" id="Coils"/>
    </source>
</evidence>
<feature type="region of interest" description="Disordered" evidence="2">
    <location>
        <begin position="987"/>
        <end position="1007"/>
    </location>
</feature>
<feature type="region of interest" description="Disordered" evidence="2">
    <location>
        <begin position="682"/>
        <end position="856"/>
    </location>
</feature>
<feature type="compositionally biased region" description="Polar residues" evidence="2">
    <location>
        <begin position="480"/>
        <end position="492"/>
    </location>
</feature>
<feature type="compositionally biased region" description="Polar residues" evidence="2">
    <location>
        <begin position="69"/>
        <end position="92"/>
    </location>
</feature>
<sequence>MYSGFQHGVPPGGIVPGTATGVNPFPNNKPGVNLNSYLNNTPTTTSNFAPPPSFNHQTSATGPYVPHGGSSQQWNAGTAQPNAQSHYGQTGVSGFPANVSPNSGFGAPAGYQQSTSGFNAQGGSGVAPSGFNSGAYGAQPPPPPPPPQQQQPAPHTSSFYPGQNSGGSTFGATYAGSVTGPPYSQPQDPNRPSFGQYHSPPPANTHQPPGAYGQPTAGGIQPTYGQAGYNASGFPPVNQAPAAAQPSYGAASQTFNSGFTAQQQPQQPAQTQHQGWQAGYAPTSNPADPVQSISQQWAQNNQQAQTHNVDQNHNKRYSVASVNEPYHSAYATATPPPPAAPKPERPATSATFFAATAGALKTPAPSALSPSSGHAQPHAADQNVRPKPATSSGFAGGGIGDWEHYGDFEGDDNDTDATSGALRQETAAEVPGDPHPVEMAAGTPPQLQQPFPIAQNQQPAGVQSPPRTQPQGPPMGHANPQPTQFENGQQTAGPWGTDRPQSGGRGHAGLQFQGFGNSSMPPAGQNPLQNPAIQNLQQPLRTSSPSHDSTINNPGYGAGQMQYQQPQQGGPPQTAGSNLYNGGFASPPGGKAHQLNQHLQKQQEEQLRQQQEEQLRQQEEQLRQQQQQQQQQQEEQLRQQQEEQIRLQQEEQIRRLQEEEQIRRLQEEEQIRRLQEEEQMRRLQEEEQMRQHQEQQQQLNSYIQAQIQQQQQRQQQLQQQVYNPQALSPSQQAHPYGQQTQSPPAQAHPIRQPTLGGAYQQFPGQSPPAGLQSVPPQHGRFSSPSAMVADPYGQPPYGDHQRQSSLNAAAQPPTADAYGQSPAQQLHQALFSGGSGPSAPDGVQQSKQYGQPAPGHIQQTSVVSTIVQQSVVTTAEQLPPRTPPVQETEIKVAQKPAQPITEDATKPADGLEAIEIPADLDPYYKDSIKKFVRMIVREASAKSSVESLRIFTDFMEDETYSRGDRYSDASLNDYISDGGKSYSFAGRLRPYTTESPTPYDSSRRTSVHPENVNARDYTFDSIDDSPLTHAIEALRLTGNKGTTSPPVEHRLPFTIDEQHEPVPPLNHQQQQPPAHISPSPAPRGGSAGNIAPPYTAHEKPAEPITHHNTWGGHIEHPAVAELGIQEPVAPIQPLSLKRRSFAVASPQNQNPPYRPPTTSPAPDSAQPTEAHLAQQAALLAKQWIDARDPSNAPNRQSSELDASQPAPLALQHGQPAVVNQLRRQSLAQDHVPYQQSSSHFDPAAQAQRQSPAPTKDPYKQHLTHSASFPTTNHHEPPPRDSTPKRVSRFADAASTPRSEPPKTELPKSEPPRNELPVQINIPQQPELVKQPVNDNIDAPLDTGYVLVSPEPQPAPVDPVVIDLSSPINVTSISRDPLAAQKKPKVDISVLSKILGEKRAGLPDKSKLLLPIREACEKVGKEFLDVDKKRRDFEVEAKEIREMNEAERDRLKSEHDEYTEELYSQQKILYEDLHDIDENFNATQNDLKEKQEKAEFDKFNEEIFTPVYNIIQERIAELKKQHKALLGVIKTASSGREKFEPKVNKPHLQDALMLLVDLHDTLEAHHMKLQEAIADRDKRFKSTVLTPLYASNNYAKLRDAKKHFDEEEKKAVVKGATDAYERAKAVKAVIDESMIPGLDLEFGFFDEVEQCSARIIEGLPEDPAEYSGDKELLHSELSYASTVLEALTQTQLSLFKLYHQVNAAMGLADKAIAVGQAKQKGEKPEAIKKVEDDKDALSQKMDDELKERLEDVNGHFAEAKGKLEPILAKYGPAPAPAS</sequence>
<feature type="compositionally biased region" description="Basic and acidic residues" evidence="2">
    <location>
        <begin position="601"/>
        <end position="622"/>
    </location>
</feature>
<dbReference type="PANTHER" id="PTHR45615:SF63">
    <property type="entry name" value="CHROMOSOME UNDETERMINED SCAFFOLD_10, WHOLE GENOME SHOTGUN SEQUENCE"/>
    <property type="match status" value="1"/>
</dbReference>
<proteinExistence type="predicted"/>
<feature type="compositionally biased region" description="Low complexity" evidence="2">
    <location>
        <begin position="694"/>
        <end position="726"/>
    </location>
</feature>
<feature type="compositionally biased region" description="Polar residues" evidence="2">
    <location>
        <begin position="33"/>
        <end position="61"/>
    </location>
</feature>
<feature type="compositionally biased region" description="Basic and acidic residues" evidence="2">
    <location>
        <begin position="1299"/>
        <end position="1312"/>
    </location>
</feature>
<feature type="region of interest" description="Disordered" evidence="2">
    <location>
        <begin position="876"/>
        <end position="904"/>
    </location>
</feature>
<feature type="compositionally biased region" description="Low complexity" evidence="2">
    <location>
        <begin position="346"/>
        <end position="359"/>
    </location>
</feature>
<feature type="compositionally biased region" description="Low complexity" evidence="2">
    <location>
        <begin position="1242"/>
        <end position="1253"/>
    </location>
</feature>
<dbReference type="PANTHER" id="PTHR45615">
    <property type="entry name" value="MYOSIN HEAVY CHAIN, NON-MUSCLE"/>
    <property type="match status" value="1"/>
</dbReference>
<dbReference type="EMBL" id="KI966420">
    <property type="protein sequence ID" value="EWC46172.1"/>
    <property type="molecule type" value="Genomic_DNA"/>
</dbReference>
<feature type="compositionally biased region" description="Basic and acidic residues" evidence="2">
    <location>
        <begin position="1096"/>
        <end position="1105"/>
    </location>
</feature>
<dbReference type="CDD" id="cd22249">
    <property type="entry name" value="UDM1_RNF168_RNF169-like"/>
    <property type="match status" value="1"/>
</dbReference>
<feature type="compositionally biased region" description="Polar residues" evidence="2">
    <location>
        <begin position="727"/>
        <end position="744"/>
    </location>
</feature>
<feature type="compositionally biased region" description="Polar residues" evidence="2">
    <location>
        <begin position="1229"/>
        <end position="1239"/>
    </location>
</feature>
<feature type="compositionally biased region" description="Low complexity" evidence="2">
    <location>
        <begin position="623"/>
        <end position="634"/>
    </location>
</feature>
<evidence type="ECO:0000313" key="3">
    <source>
        <dbReference type="EMBL" id="EWC46172.1"/>
    </source>
</evidence>
<name>W7I0Y5_9PEZI</name>
<feature type="compositionally biased region" description="Low complexity" evidence="2">
    <location>
        <begin position="260"/>
        <end position="272"/>
    </location>
</feature>
<organism evidence="3 4">
    <name type="scientific">Drechslerella stenobrocha 248</name>
    <dbReference type="NCBI Taxonomy" id="1043628"/>
    <lineage>
        <taxon>Eukaryota</taxon>
        <taxon>Fungi</taxon>
        <taxon>Dikarya</taxon>
        <taxon>Ascomycota</taxon>
        <taxon>Pezizomycotina</taxon>
        <taxon>Orbiliomycetes</taxon>
        <taxon>Orbiliales</taxon>
        <taxon>Orbiliaceae</taxon>
        <taxon>Drechslerella</taxon>
    </lineage>
</organism>
<feature type="compositionally biased region" description="Basic and acidic residues" evidence="2">
    <location>
        <begin position="1272"/>
        <end position="1283"/>
    </location>
</feature>
<feature type="compositionally biased region" description="Low complexity" evidence="2">
    <location>
        <begin position="559"/>
        <end position="576"/>
    </location>
</feature>
<feature type="compositionally biased region" description="Basic and acidic residues" evidence="2">
    <location>
        <begin position="682"/>
        <end position="693"/>
    </location>
</feature>
<gene>
    <name evidence="3" type="ORF">DRE_04550</name>
</gene>
<feature type="compositionally biased region" description="Basic and acidic residues" evidence="2">
    <location>
        <begin position="635"/>
        <end position="644"/>
    </location>
</feature>
<protein>
    <submittedName>
        <fullName evidence="3">Uncharacterized protein</fullName>
    </submittedName>
</protein>
<dbReference type="OrthoDB" id="1883964at2759"/>
<feature type="region of interest" description="Disordered" evidence="2">
    <location>
        <begin position="1"/>
        <end position="644"/>
    </location>
</feature>
<dbReference type="HOGENOM" id="CLU_239501_0_0_1"/>
<accession>W7I0Y5</accession>
<reference evidence="3 4" key="1">
    <citation type="submission" date="2013-05" db="EMBL/GenBank/DDBJ databases">
        <title>Drechslerella stenobrocha genome reveals carnivorous origination and mechanical trapping mechanism of predatory fungi.</title>
        <authorList>
            <person name="Liu X."/>
            <person name="Zhang W."/>
            <person name="Liu K."/>
        </authorList>
    </citation>
    <scope>NUCLEOTIDE SEQUENCE [LARGE SCALE GENOMIC DNA]</scope>
    <source>
        <strain evidence="3 4">248</strain>
    </source>
</reference>
<keyword evidence="1" id="KW-0175">Coiled coil</keyword>
<feature type="region of interest" description="Disordered" evidence="2">
    <location>
        <begin position="1058"/>
        <end position="1111"/>
    </location>
</feature>